<evidence type="ECO:0000313" key="3">
    <source>
        <dbReference type="Proteomes" id="UP001306950"/>
    </source>
</evidence>
<comment type="caution">
    <text evidence="2">The sequence shown here is derived from an EMBL/GenBank/DDBJ whole genome shotgun (WGS) entry which is preliminary data.</text>
</comment>
<dbReference type="InterPro" id="IPR011009">
    <property type="entry name" value="Kinase-like_dom_sf"/>
</dbReference>
<dbReference type="InterPro" id="IPR002575">
    <property type="entry name" value="Aminoglycoside_PTrfase"/>
</dbReference>
<organism evidence="2 3">
    <name type="scientific">Paenibacillus haidiansis</name>
    <dbReference type="NCBI Taxonomy" id="1574488"/>
    <lineage>
        <taxon>Bacteria</taxon>
        <taxon>Bacillati</taxon>
        <taxon>Bacillota</taxon>
        <taxon>Bacilli</taxon>
        <taxon>Bacillales</taxon>
        <taxon>Paenibacillaceae</taxon>
        <taxon>Paenibacillus</taxon>
    </lineage>
</organism>
<gene>
    <name evidence="2" type="ORF">V3851_11300</name>
</gene>
<evidence type="ECO:0000259" key="1">
    <source>
        <dbReference type="Pfam" id="PF01636"/>
    </source>
</evidence>
<accession>A0ABU7VRR1</accession>
<protein>
    <submittedName>
        <fullName evidence="2">Phosphotransferase</fullName>
    </submittedName>
</protein>
<name>A0ABU7VRR1_9BACL</name>
<dbReference type="Proteomes" id="UP001306950">
    <property type="component" value="Unassembled WGS sequence"/>
</dbReference>
<sequence>MMSELELNKYVTPDGSLDGRLLWKREPLYRGMNGRCVERFYPSPEQSYIFKPLTNGESVDREAWIYRHVLSLFPPIFPKLLAVSMEGAGEAGWSIFEDLGPLRHDFDLELAKDVVERMAWWHAFPVSHWRGLTGHGVKPPIEQIAADVLKRWDEAGALLNDIEEYSGFGQREMNALIRGLANADGQSLSGIRVLSHGDLHLGNYARGADGRLYILDWEHAHMNTPYWDLYHLIDISHPMFPKKITIPEREMLLDYYLRQSARQGCEWEREAFIRGYFRFSAAFSLWMLLLIAGDLERGDSVWPKDRLLKQREETRDHLIGCLSRISSGLTGNFTQKD</sequence>
<evidence type="ECO:0000313" key="2">
    <source>
        <dbReference type="EMBL" id="MEF2966416.1"/>
    </source>
</evidence>
<keyword evidence="3" id="KW-1185">Reference proteome</keyword>
<proteinExistence type="predicted"/>
<dbReference type="SUPFAM" id="SSF56112">
    <property type="entry name" value="Protein kinase-like (PK-like)"/>
    <property type="match status" value="1"/>
</dbReference>
<reference evidence="2 3" key="1">
    <citation type="submission" date="2024-02" db="EMBL/GenBank/DDBJ databases">
        <title>A nitrogen-fixing paenibacillus bacterium.</title>
        <authorList>
            <person name="Zhang W.L."/>
            <person name="Chen S.F."/>
        </authorList>
    </citation>
    <scope>NUCLEOTIDE SEQUENCE [LARGE SCALE GENOMIC DNA]</scope>
    <source>
        <strain evidence="2 3">M1</strain>
    </source>
</reference>
<dbReference type="Pfam" id="PF01636">
    <property type="entry name" value="APH"/>
    <property type="match status" value="1"/>
</dbReference>
<feature type="domain" description="Aminoglycoside phosphotransferase" evidence="1">
    <location>
        <begin position="102"/>
        <end position="260"/>
    </location>
</feature>
<dbReference type="EMBL" id="JAZHPZ010000004">
    <property type="protein sequence ID" value="MEF2966416.1"/>
    <property type="molecule type" value="Genomic_DNA"/>
</dbReference>
<dbReference type="Gene3D" id="3.90.1200.10">
    <property type="match status" value="1"/>
</dbReference>